<name>A0AAV9X1D4_9PEZI</name>
<sequence length="331" mass="33146">MRVLTSSLLLLALIIGVSAQIDNPGNINNAGTITINVSDAPSSTSEPGPERTSCSTDWDPSCSFLCGDPGQQKICSQTFYYNADTGGGCSICPSTAKECPQTPSADCAYVCKDAISGTSVDFCANKDYSIDGVTCTQCPTQETTSSADSEPVSTTPSNSDSTSMSEPPESSSESAAESSTGEPTASPTESATEPATESPAQSTEESSTDTATESPTSDAATNPQTTGTSAESTSTLTTIVTTVSGSAGQPGGVNNTTTSRTSKNAGGESSSPVTEPASTSSSGSVAGNSTTPSRPGNSTSSIPVPTFSSDASVINIGGAIILGLLCIMFTL</sequence>
<feature type="compositionally biased region" description="Polar residues" evidence="1">
    <location>
        <begin position="292"/>
        <end position="304"/>
    </location>
</feature>
<feature type="compositionally biased region" description="Polar residues" evidence="1">
    <location>
        <begin position="252"/>
        <end position="273"/>
    </location>
</feature>
<feature type="region of interest" description="Disordered" evidence="1">
    <location>
        <begin position="139"/>
        <end position="304"/>
    </location>
</feature>
<dbReference type="Proteomes" id="UP001365542">
    <property type="component" value="Unassembled WGS sequence"/>
</dbReference>
<evidence type="ECO:0000313" key="4">
    <source>
        <dbReference type="Proteomes" id="UP001365542"/>
    </source>
</evidence>
<keyword evidence="2" id="KW-0732">Signal</keyword>
<feature type="compositionally biased region" description="Low complexity" evidence="1">
    <location>
        <begin position="202"/>
        <end position="221"/>
    </location>
</feature>
<gene>
    <name evidence="3" type="ORF">TWF694_003761</name>
</gene>
<dbReference type="EMBL" id="JAVHJO010000013">
    <property type="protein sequence ID" value="KAK6530406.1"/>
    <property type="molecule type" value="Genomic_DNA"/>
</dbReference>
<reference evidence="3 4" key="1">
    <citation type="submission" date="2019-10" db="EMBL/GenBank/DDBJ databases">
        <authorList>
            <person name="Palmer J.M."/>
        </authorList>
    </citation>
    <scope>NUCLEOTIDE SEQUENCE [LARGE SCALE GENOMIC DNA]</scope>
    <source>
        <strain evidence="3 4">TWF694</strain>
    </source>
</reference>
<protein>
    <submittedName>
        <fullName evidence="3">Uncharacterized protein</fullName>
    </submittedName>
</protein>
<evidence type="ECO:0000313" key="3">
    <source>
        <dbReference type="EMBL" id="KAK6530406.1"/>
    </source>
</evidence>
<evidence type="ECO:0000256" key="2">
    <source>
        <dbReference type="SAM" id="SignalP"/>
    </source>
</evidence>
<keyword evidence="4" id="KW-1185">Reference proteome</keyword>
<dbReference type="AlphaFoldDB" id="A0AAV9X1D4"/>
<feature type="compositionally biased region" description="Polar residues" evidence="1">
    <location>
        <begin position="187"/>
        <end position="201"/>
    </location>
</feature>
<feature type="chain" id="PRO_5043485794" evidence="2">
    <location>
        <begin position="20"/>
        <end position="331"/>
    </location>
</feature>
<feature type="compositionally biased region" description="Polar residues" evidence="1">
    <location>
        <begin position="139"/>
        <end position="158"/>
    </location>
</feature>
<feature type="compositionally biased region" description="Low complexity" evidence="1">
    <location>
        <begin position="232"/>
        <end position="246"/>
    </location>
</feature>
<accession>A0AAV9X1D4</accession>
<evidence type="ECO:0000256" key="1">
    <source>
        <dbReference type="SAM" id="MobiDB-lite"/>
    </source>
</evidence>
<organism evidence="3 4">
    <name type="scientific">Orbilia ellipsospora</name>
    <dbReference type="NCBI Taxonomy" id="2528407"/>
    <lineage>
        <taxon>Eukaryota</taxon>
        <taxon>Fungi</taxon>
        <taxon>Dikarya</taxon>
        <taxon>Ascomycota</taxon>
        <taxon>Pezizomycotina</taxon>
        <taxon>Orbiliomycetes</taxon>
        <taxon>Orbiliales</taxon>
        <taxon>Orbiliaceae</taxon>
        <taxon>Orbilia</taxon>
    </lineage>
</organism>
<comment type="caution">
    <text evidence="3">The sequence shown here is derived from an EMBL/GenBank/DDBJ whole genome shotgun (WGS) entry which is preliminary data.</text>
</comment>
<feature type="compositionally biased region" description="Low complexity" evidence="1">
    <location>
        <begin position="159"/>
        <end position="186"/>
    </location>
</feature>
<proteinExistence type="predicted"/>
<feature type="compositionally biased region" description="Low complexity" evidence="1">
    <location>
        <begin position="277"/>
        <end position="291"/>
    </location>
</feature>
<feature type="compositionally biased region" description="Polar residues" evidence="1">
    <location>
        <begin position="222"/>
        <end position="231"/>
    </location>
</feature>
<feature type="signal peptide" evidence="2">
    <location>
        <begin position="1"/>
        <end position="19"/>
    </location>
</feature>